<feature type="repeat" description="LDL-receptor class B" evidence="1">
    <location>
        <begin position="226"/>
        <end position="267"/>
    </location>
</feature>
<dbReference type="EMBL" id="GG666550">
    <property type="protein sequence ID" value="EEN56643.1"/>
    <property type="molecule type" value="Genomic_DNA"/>
</dbReference>
<proteinExistence type="predicted"/>
<sequence>MRQLSTTVDALKSDQEDMRQLSTDVDALKRDQNDMYATVDALQRDQDDMYATVEALERDQDDMYATVDALQRDQDDMSATVDALKRDLDKEMNRTAALEQCLDETSKTQGDHDSRENSEPLLLVADREAIIQVDITSGSKVTLPLVGVGQPYALDYDPLTDYVYWSDYRNKQIKRARRDGSGMETIIDTGNRTISVAKKDGSSPRTLLTSPDIAWPYGLVLDPRNGLMYWTDYSKSGIYRAEMDGSDQTTITADLRNPDAITIDFKENRLYYRHQEYGIYSSDLLGNDIRRVLYEDGKWVVDIAVDEDFVYWSSIWPESSSSPWQGKIGKRQVKPSPLLYSDSPGIGS</sequence>
<name>C3YSX9_BRAFL</name>
<dbReference type="Gene3D" id="1.20.1480.30">
    <property type="entry name" value="Designed four-helix bundle protein"/>
    <property type="match status" value="1"/>
</dbReference>
<dbReference type="eggNOG" id="KOG1215">
    <property type="taxonomic scope" value="Eukaryota"/>
</dbReference>
<dbReference type="InterPro" id="IPR050778">
    <property type="entry name" value="Cueball_EGF_LRP_Nidogen"/>
</dbReference>
<gene>
    <name evidence="3" type="ORF">BRAFLDRAFT_95145</name>
</gene>
<dbReference type="SUPFAM" id="SSF63825">
    <property type="entry name" value="YWTD domain"/>
    <property type="match status" value="1"/>
</dbReference>
<evidence type="ECO:0008006" key="4">
    <source>
        <dbReference type="Google" id="ProtNLM"/>
    </source>
</evidence>
<evidence type="ECO:0000256" key="2">
    <source>
        <dbReference type="SAM" id="Coils"/>
    </source>
</evidence>
<organism>
    <name type="scientific">Branchiostoma floridae</name>
    <name type="common">Florida lancelet</name>
    <name type="synonym">Amphioxus</name>
    <dbReference type="NCBI Taxonomy" id="7739"/>
    <lineage>
        <taxon>Eukaryota</taxon>
        <taxon>Metazoa</taxon>
        <taxon>Chordata</taxon>
        <taxon>Cephalochordata</taxon>
        <taxon>Leptocardii</taxon>
        <taxon>Amphioxiformes</taxon>
        <taxon>Branchiostomatidae</taxon>
        <taxon>Branchiostoma</taxon>
    </lineage>
</organism>
<dbReference type="PANTHER" id="PTHR46513">
    <property type="entry name" value="VITELLOGENIN RECEPTOR-LIKE PROTEIN-RELATED-RELATED"/>
    <property type="match status" value="1"/>
</dbReference>
<dbReference type="Gene3D" id="2.120.10.30">
    <property type="entry name" value="TolB, C-terminal domain"/>
    <property type="match status" value="1"/>
</dbReference>
<evidence type="ECO:0000256" key="1">
    <source>
        <dbReference type="PROSITE-ProRule" id="PRU00461"/>
    </source>
</evidence>
<dbReference type="PROSITE" id="PS51120">
    <property type="entry name" value="LDLRB"/>
    <property type="match status" value="1"/>
</dbReference>
<keyword evidence="2" id="KW-0175">Coiled coil</keyword>
<dbReference type="InterPro" id="IPR011042">
    <property type="entry name" value="6-blade_b-propeller_TolB-like"/>
</dbReference>
<accession>C3YSX9</accession>
<dbReference type="SMART" id="SM00135">
    <property type="entry name" value="LY"/>
    <property type="match status" value="3"/>
</dbReference>
<dbReference type="PANTHER" id="PTHR46513:SF44">
    <property type="entry name" value="LDL RECEPTOR RELATED PROTEIN 4"/>
    <property type="match status" value="1"/>
</dbReference>
<feature type="coiled-coil region" evidence="2">
    <location>
        <begin position="11"/>
        <end position="87"/>
    </location>
</feature>
<dbReference type="InterPro" id="IPR000033">
    <property type="entry name" value="LDLR_classB_rpt"/>
</dbReference>
<dbReference type="Pfam" id="PF00058">
    <property type="entry name" value="Ldl_recept_b"/>
    <property type="match status" value="1"/>
</dbReference>
<evidence type="ECO:0000313" key="3">
    <source>
        <dbReference type="EMBL" id="EEN56643.1"/>
    </source>
</evidence>
<dbReference type="AlphaFoldDB" id="C3YSX9"/>
<reference evidence="3" key="1">
    <citation type="journal article" date="2008" name="Nature">
        <title>The amphioxus genome and the evolution of the chordate karyotype.</title>
        <authorList>
            <consortium name="US DOE Joint Genome Institute (JGI-PGF)"/>
            <person name="Putnam N.H."/>
            <person name="Butts T."/>
            <person name="Ferrier D.E.K."/>
            <person name="Furlong R.F."/>
            <person name="Hellsten U."/>
            <person name="Kawashima T."/>
            <person name="Robinson-Rechavi M."/>
            <person name="Shoguchi E."/>
            <person name="Terry A."/>
            <person name="Yu J.-K."/>
            <person name="Benito-Gutierrez E.L."/>
            <person name="Dubchak I."/>
            <person name="Garcia-Fernandez J."/>
            <person name="Gibson-Brown J.J."/>
            <person name="Grigoriev I.V."/>
            <person name="Horton A.C."/>
            <person name="de Jong P.J."/>
            <person name="Jurka J."/>
            <person name="Kapitonov V.V."/>
            <person name="Kohara Y."/>
            <person name="Kuroki Y."/>
            <person name="Lindquist E."/>
            <person name="Lucas S."/>
            <person name="Osoegawa K."/>
            <person name="Pennacchio L.A."/>
            <person name="Salamov A.A."/>
            <person name="Satou Y."/>
            <person name="Sauka-Spengler T."/>
            <person name="Schmutz J."/>
            <person name="Shin-I T."/>
            <person name="Toyoda A."/>
            <person name="Bronner-Fraser M."/>
            <person name="Fujiyama A."/>
            <person name="Holland L.Z."/>
            <person name="Holland P.W.H."/>
            <person name="Satoh N."/>
            <person name="Rokhsar D.S."/>
        </authorList>
    </citation>
    <scope>NUCLEOTIDE SEQUENCE [LARGE SCALE GENOMIC DNA]</scope>
    <source>
        <strain evidence="3">S238N-H82</strain>
        <tissue evidence="3">Testes</tissue>
    </source>
</reference>
<protein>
    <recommendedName>
        <fullName evidence="4">DUF5050 domain-containing protein</fullName>
    </recommendedName>
</protein>
<dbReference type="InParanoid" id="C3YSX9"/>